<reference evidence="2" key="1">
    <citation type="submission" date="2016-11" db="EMBL/GenBank/DDBJ databases">
        <authorList>
            <person name="Varghese N."/>
            <person name="Submissions S."/>
        </authorList>
    </citation>
    <scope>NUCLEOTIDE SEQUENCE [LARGE SCALE GENOMIC DNA]</scope>
    <source>
        <strain evidence="2">DSM 9756</strain>
    </source>
</reference>
<protein>
    <submittedName>
        <fullName evidence="1">Four helix bundle protein</fullName>
    </submittedName>
</protein>
<dbReference type="NCBIfam" id="TIGR02436">
    <property type="entry name" value="four helix bundle protein"/>
    <property type="match status" value="1"/>
</dbReference>
<evidence type="ECO:0000313" key="2">
    <source>
        <dbReference type="Proteomes" id="UP000184076"/>
    </source>
</evidence>
<dbReference type="STRING" id="1121391.SAMN02745206_01509"/>
<name>A0A1M4ZM66_9BACT</name>
<dbReference type="Pfam" id="PF05635">
    <property type="entry name" value="23S_rRNA_IVP"/>
    <property type="match status" value="1"/>
</dbReference>
<dbReference type="Gene3D" id="1.20.1440.60">
    <property type="entry name" value="23S rRNA-intervening sequence"/>
    <property type="match status" value="1"/>
</dbReference>
<keyword evidence="2" id="KW-1185">Reference proteome</keyword>
<dbReference type="InterPro" id="IPR036583">
    <property type="entry name" value="23S_rRNA_IVS_sf"/>
</dbReference>
<evidence type="ECO:0000313" key="1">
    <source>
        <dbReference type="EMBL" id="SHF19180.1"/>
    </source>
</evidence>
<organism evidence="1 2">
    <name type="scientific">Desulfacinum infernum DSM 9756</name>
    <dbReference type="NCBI Taxonomy" id="1121391"/>
    <lineage>
        <taxon>Bacteria</taxon>
        <taxon>Pseudomonadati</taxon>
        <taxon>Thermodesulfobacteriota</taxon>
        <taxon>Syntrophobacteria</taxon>
        <taxon>Syntrophobacterales</taxon>
        <taxon>Syntrophobacteraceae</taxon>
        <taxon>Desulfacinum</taxon>
    </lineage>
</organism>
<dbReference type="PANTHER" id="PTHR38471">
    <property type="entry name" value="FOUR HELIX BUNDLE PROTEIN"/>
    <property type="match status" value="1"/>
</dbReference>
<proteinExistence type="predicted"/>
<dbReference type="EMBL" id="FQVB01000012">
    <property type="protein sequence ID" value="SHF19180.1"/>
    <property type="molecule type" value="Genomic_DNA"/>
</dbReference>
<gene>
    <name evidence="1" type="ORF">SAMN02745206_01509</name>
</gene>
<dbReference type="SUPFAM" id="SSF158446">
    <property type="entry name" value="IVS-encoded protein-like"/>
    <property type="match status" value="1"/>
</dbReference>
<dbReference type="CDD" id="cd16377">
    <property type="entry name" value="23S_rRNA_IVP_like"/>
    <property type="match status" value="1"/>
</dbReference>
<dbReference type="InterPro" id="IPR012657">
    <property type="entry name" value="23S_rRNA-intervening_sequence"/>
</dbReference>
<dbReference type="PANTHER" id="PTHR38471:SF2">
    <property type="entry name" value="FOUR HELIX BUNDLE PROTEIN"/>
    <property type="match status" value="1"/>
</dbReference>
<dbReference type="Proteomes" id="UP000184076">
    <property type="component" value="Unassembled WGS sequence"/>
</dbReference>
<dbReference type="OrthoDB" id="9800370at2"/>
<sequence>MHWSELKVWEKAHQLVLNVYEMANKFPKTETYGLVDQVKRAALSVPANIVEGQSRNTTKEYLSFLYNARGSLEEVRYFLLAARDLRFINAEKFKEMEKSCSEVSRMLNALIKSLKSPKTPHAP</sequence>
<dbReference type="AlphaFoldDB" id="A0A1M4ZM66"/>
<accession>A0A1M4ZM66</accession>
<dbReference type="RefSeq" id="WP_073038379.1">
    <property type="nucleotide sequence ID" value="NZ_FQVB01000012.1"/>
</dbReference>